<comment type="caution">
    <text evidence="9">Lacks conserved residue(s) required for the propagation of feature annotation.</text>
</comment>
<feature type="transmembrane region" description="Helical" evidence="9">
    <location>
        <begin position="7"/>
        <end position="26"/>
    </location>
</feature>
<dbReference type="GO" id="GO:0008320">
    <property type="term" value="F:protein transmembrane transporter activity"/>
    <property type="evidence" value="ECO:0007669"/>
    <property type="project" value="UniProtKB-UniRule"/>
</dbReference>
<feature type="transmembrane region" description="Helical" evidence="9">
    <location>
        <begin position="32"/>
        <end position="51"/>
    </location>
</feature>
<reference evidence="10 11" key="1">
    <citation type="submission" date="2019-02" db="EMBL/GenBank/DDBJ databases">
        <title>Prokaryotic population dynamics and viral predation in marine succession experiment using metagenomics: the confinement effect.</title>
        <authorList>
            <person name="Haro-Moreno J.M."/>
            <person name="Rodriguez-Valera F."/>
            <person name="Lopez-Perez M."/>
        </authorList>
    </citation>
    <scope>NUCLEOTIDE SEQUENCE [LARGE SCALE GENOMIC DNA]</scope>
    <source>
        <strain evidence="10">MED-G159</strain>
    </source>
</reference>
<keyword evidence="6 9" id="KW-1133">Transmembrane helix</keyword>
<dbReference type="InterPro" id="IPR001901">
    <property type="entry name" value="Translocase_SecE/Sec61-g"/>
</dbReference>
<dbReference type="NCBIfam" id="TIGR00964">
    <property type="entry name" value="secE_bact"/>
    <property type="match status" value="1"/>
</dbReference>
<dbReference type="GO" id="GO:0043952">
    <property type="term" value="P:protein transport by the Sec complex"/>
    <property type="evidence" value="ECO:0007669"/>
    <property type="project" value="UniProtKB-UniRule"/>
</dbReference>
<dbReference type="GO" id="GO:0005886">
    <property type="term" value="C:plasma membrane"/>
    <property type="evidence" value="ECO:0007669"/>
    <property type="project" value="UniProtKB-UniRule"/>
</dbReference>
<dbReference type="GO" id="GO:0065002">
    <property type="term" value="P:intracellular protein transmembrane transport"/>
    <property type="evidence" value="ECO:0007669"/>
    <property type="project" value="UniProtKB-UniRule"/>
</dbReference>
<organism evidence="10 11">
    <name type="scientific">SAR86 cluster bacterium</name>
    <dbReference type="NCBI Taxonomy" id="2030880"/>
    <lineage>
        <taxon>Bacteria</taxon>
        <taxon>Pseudomonadati</taxon>
        <taxon>Pseudomonadota</taxon>
        <taxon>Gammaproteobacteria</taxon>
        <taxon>SAR86 cluster</taxon>
    </lineage>
</organism>
<dbReference type="EMBL" id="SHBE01000006">
    <property type="protein sequence ID" value="RZO26102.1"/>
    <property type="molecule type" value="Genomic_DNA"/>
</dbReference>
<comment type="function">
    <text evidence="9">Essential subunit of the Sec protein translocation channel SecYEG. Clamps together the 2 halves of SecY. May contact the channel plug during translocation.</text>
</comment>
<evidence type="ECO:0000256" key="3">
    <source>
        <dbReference type="ARBA" id="ARBA00022475"/>
    </source>
</evidence>
<dbReference type="PROSITE" id="PS01067">
    <property type="entry name" value="SECE_SEC61G"/>
    <property type="match status" value="1"/>
</dbReference>
<evidence type="ECO:0000256" key="1">
    <source>
        <dbReference type="ARBA" id="ARBA00004370"/>
    </source>
</evidence>
<name>A0A520MXZ5_9GAMM</name>
<evidence type="ECO:0000256" key="9">
    <source>
        <dbReference type="HAMAP-Rule" id="MF_00422"/>
    </source>
</evidence>
<comment type="subunit">
    <text evidence="9">Component of the Sec protein translocase complex. Heterotrimer consisting of SecY, SecE and SecG subunits. The heterotrimers can form oligomers, although 1 heterotrimer is thought to be able to translocate proteins. Interacts with the ribosome. Interacts with SecDF, and other proteins may be involved. Interacts with SecA.</text>
</comment>
<proteinExistence type="inferred from homology"/>
<evidence type="ECO:0000256" key="7">
    <source>
        <dbReference type="ARBA" id="ARBA00023010"/>
    </source>
</evidence>
<dbReference type="PANTHER" id="PTHR33910:SF1">
    <property type="entry name" value="PROTEIN TRANSLOCASE SUBUNIT SECE"/>
    <property type="match status" value="1"/>
</dbReference>
<dbReference type="InterPro" id="IPR005807">
    <property type="entry name" value="SecE_bac"/>
</dbReference>
<keyword evidence="8 9" id="KW-0472">Membrane</keyword>
<keyword evidence="3 9" id="KW-1003">Cell membrane</keyword>
<protein>
    <recommendedName>
        <fullName evidence="9">Protein translocase subunit SecE</fullName>
    </recommendedName>
</protein>
<evidence type="ECO:0000256" key="8">
    <source>
        <dbReference type="ARBA" id="ARBA00023136"/>
    </source>
</evidence>
<sequence length="115" mass="12502">MNETVNKILWTVSVVAGFSAVVLFTYLENLGLLYRVLLLVGLLAISLGLLSRTNFGQGAVKLISDARSEVAKVVWPSRGETTQMSVIVIIMILVLALVFWGLDTLLSFLSSFVLG</sequence>
<evidence type="ECO:0000256" key="4">
    <source>
        <dbReference type="ARBA" id="ARBA00022692"/>
    </source>
</evidence>
<dbReference type="PANTHER" id="PTHR33910">
    <property type="entry name" value="PROTEIN TRANSLOCASE SUBUNIT SECE"/>
    <property type="match status" value="1"/>
</dbReference>
<evidence type="ECO:0000256" key="2">
    <source>
        <dbReference type="ARBA" id="ARBA00022448"/>
    </source>
</evidence>
<dbReference type="InterPro" id="IPR038379">
    <property type="entry name" value="SecE_sf"/>
</dbReference>
<comment type="caution">
    <text evidence="10">The sequence shown here is derived from an EMBL/GenBank/DDBJ whole genome shotgun (WGS) entry which is preliminary data.</text>
</comment>
<dbReference type="Gene3D" id="1.20.5.1030">
    <property type="entry name" value="Preprotein translocase secy subunit"/>
    <property type="match status" value="1"/>
</dbReference>
<keyword evidence="7 9" id="KW-0811">Translocation</keyword>
<dbReference type="AlphaFoldDB" id="A0A520MXZ5"/>
<dbReference type="Pfam" id="PF00584">
    <property type="entry name" value="SecE"/>
    <property type="match status" value="1"/>
</dbReference>
<keyword evidence="4 9" id="KW-0812">Transmembrane</keyword>
<dbReference type="GO" id="GO:0009306">
    <property type="term" value="P:protein secretion"/>
    <property type="evidence" value="ECO:0007669"/>
    <property type="project" value="UniProtKB-UniRule"/>
</dbReference>
<dbReference type="PRINTS" id="PR01650">
    <property type="entry name" value="SECETRNLCASE"/>
</dbReference>
<evidence type="ECO:0000313" key="10">
    <source>
        <dbReference type="EMBL" id="RZO26102.1"/>
    </source>
</evidence>
<evidence type="ECO:0000256" key="5">
    <source>
        <dbReference type="ARBA" id="ARBA00022927"/>
    </source>
</evidence>
<dbReference type="GO" id="GO:0006605">
    <property type="term" value="P:protein targeting"/>
    <property type="evidence" value="ECO:0007669"/>
    <property type="project" value="UniProtKB-UniRule"/>
</dbReference>
<keyword evidence="2 9" id="KW-0813">Transport</keyword>
<dbReference type="HAMAP" id="MF_00422">
    <property type="entry name" value="SecE"/>
    <property type="match status" value="1"/>
</dbReference>
<keyword evidence="5 9" id="KW-0653">Protein transport</keyword>
<gene>
    <name evidence="9 10" type="primary">secE</name>
    <name evidence="10" type="ORF">EVA92_03365</name>
</gene>
<dbReference type="Proteomes" id="UP000315825">
    <property type="component" value="Unassembled WGS sequence"/>
</dbReference>
<comment type="similarity">
    <text evidence="9">Belongs to the SecE/SEC61-gamma family.</text>
</comment>
<feature type="transmembrane region" description="Helical" evidence="9">
    <location>
        <begin position="86"/>
        <end position="109"/>
    </location>
</feature>
<evidence type="ECO:0000256" key="6">
    <source>
        <dbReference type="ARBA" id="ARBA00022989"/>
    </source>
</evidence>
<accession>A0A520MXZ5</accession>
<comment type="subcellular location">
    <subcellularLocation>
        <location evidence="1">Membrane</location>
    </subcellularLocation>
</comment>
<evidence type="ECO:0000313" key="11">
    <source>
        <dbReference type="Proteomes" id="UP000315825"/>
    </source>
</evidence>